<organism evidence="1 2">
    <name type="scientific">Irpex rosettiformis</name>
    <dbReference type="NCBI Taxonomy" id="378272"/>
    <lineage>
        <taxon>Eukaryota</taxon>
        <taxon>Fungi</taxon>
        <taxon>Dikarya</taxon>
        <taxon>Basidiomycota</taxon>
        <taxon>Agaricomycotina</taxon>
        <taxon>Agaricomycetes</taxon>
        <taxon>Polyporales</taxon>
        <taxon>Irpicaceae</taxon>
        <taxon>Irpex</taxon>
    </lineage>
</organism>
<evidence type="ECO:0000313" key="1">
    <source>
        <dbReference type="EMBL" id="KAI0087796.1"/>
    </source>
</evidence>
<gene>
    <name evidence="1" type="ORF">BDY19DRAFT_1010558</name>
</gene>
<comment type="caution">
    <text evidence="1">The sequence shown here is derived from an EMBL/GenBank/DDBJ whole genome shotgun (WGS) entry which is preliminary data.</text>
</comment>
<dbReference type="Proteomes" id="UP001055072">
    <property type="component" value="Unassembled WGS sequence"/>
</dbReference>
<proteinExistence type="predicted"/>
<accession>A0ACB8U0P0</accession>
<protein>
    <submittedName>
        <fullName evidence="1">Uncharacterized protein</fullName>
    </submittedName>
</protein>
<reference evidence="1" key="1">
    <citation type="journal article" date="2021" name="Environ. Microbiol.">
        <title>Gene family expansions and transcriptome signatures uncover fungal adaptations to wood decay.</title>
        <authorList>
            <person name="Hage H."/>
            <person name="Miyauchi S."/>
            <person name="Viragh M."/>
            <person name="Drula E."/>
            <person name="Min B."/>
            <person name="Chaduli D."/>
            <person name="Navarro D."/>
            <person name="Favel A."/>
            <person name="Norest M."/>
            <person name="Lesage-Meessen L."/>
            <person name="Balint B."/>
            <person name="Merenyi Z."/>
            <person name="de Eugenio L."/>
            <person name="Morin E."/>
            <person name="Martinez A.T."/>
            <person name="Baldrian P."/>
            <person name="Stursova M."/>
            <person name="Martinez M.J."/>
            <person name="Novotny C."/>
            <person name="Magnuson J.K."/>
            <person name="Spatafora J.W."/>
            <person name="Maurice S."/>
            <person name="Pangilinan J."/>
            <person name="Andreopoulos W."/>
            <person name="LaButti K."/>
            <person name="Hundley H."/>
            <person name="Na H."/>
            <person name="Kuo A."/>
            <person name="Barry K."/>
            <person name="Lipzen A."/>
            <person name="Henrissat B."/>
            <person name="Riley R."/>
            <person name="Ahrendt S."/>
            <person name="Nagy L.G."/>
            <person name="Grigoriev I.V."/>
            <person name="Martin F."/>
            <person name="Rosso M.N."/>
        </authorList>
    </citation>
    <scope>NUCLEOTIDE SEQUENCE</scope>
    <source>
        <strain evidence="1">CBS 384.51</strain>
    </source>
</reference>
<dbReference type="EMBL" id="MU274916">
    <property type="protein sequence ID" value="KAI0087796.1"/>
    <property type="molecule type" value="Genomic_DNA"/>
</dbReference>
<name>A0ACB8U0P0_9APHY</name>
<sequence>MPMIPTNLPPADGSLTVVPGFIDYHAEHNPDRPWAIFPSDTSPAEATSISFGEFARATHRVAYHVRPVCKGTEREVVGIIVHTDAILYMAVIAGLMRAGITPLPMSPKISPEAIANLLKKTSSHRVITQDAFLPTLKALQSQLAGEEYSLTIDNLIPLDAAFPTLKLGTDVGGLPEGPYPKDSQEPGMDDIVMYSHSSGSTGLPKPVPLTRRIQLQWATSNLLWETRKRGVQWASMIYLTFHMTGLYMQFIHPLVSGQAVGLYAPQSPAPPPVPTADSAIEVCRITKCNAIAAVPTFVEHWAQSDDHVNFLSTLESLTFSGGPLSAKSGAKLIKAGVSLYSIYGITECGAHSMNFDADDSQGPDALCKTSADWDWFQFSDAVKPRFVPQSDGKYELHYLTCETHHPSVENLPDVKGYATSDLFIPHPTKKGLWKIVGRIDDVIVLATGENVVPIPQEGHLVANTLIAGAVMFGRGRDFPGVLIEPHAAHTVDASDESLVQEFIDKIWPIVEEANKIAMAYGRISKNMIIITSRDRPLPRAAKGTIVRKQAIELYNDDIEKLYSSASGIIRGENFKQATSTLHTNIFDKA</sequence>
<evidence type="ECO:0000313" key="2">
    <source>
        <dbReference type="Proteomes" id="UP001055072"/>
    </source>
</evidence>
<keyword evidence="2" id="KW-1185">Reference proteome</keyword>